<evidence type="ECO:0000313" key="2">
    <source>
        <dbReference type="EMBL" id="MFC7304924.1"/>
    </source>
</evidence>
<feature type="region of interest" description="Disordered" evidence="1">
    <location>
        <begin position="1"/>
        <end position="23"/>
    </location>
</feature>
<dbReference type="Pfam" id="PF04328">
    <property type="entry name" value="Sel_put"/>
    <property type="match status" value="1"/>
</dbReference>
<keyword evidence="3" id="KW-1185">Reference proteome</keyword>
<dbReference type="RefSeq" id="WP_381829871.1">
    <property type="nucleotide sequence ID" value="NZ_JBHTCF010000004.1"/>
</dbReference>
<dbReference type="Proteomes" id="UP001596523">
    <property type="component" value="Unassembled WGS sequence"/>
</dbReference>
<accession>A0ABW2JFU5</accession>
<evidence type="ECO:0000313" key="3">
    <source>
        <dbReference type="Proteomes" id="UP001596523"/>
    </source>
</evidence>
<feature type="region of interest" description="Disordered" evidence="1">
    <location>
        <begin position="63"/>
        <end position="86"/>
    </location>
</feature>
<sequence>MGTPGSAHHPASPGAAHSSASPGTANSFWARARYWWRELTGEAVYDRYVAHARACAPGTEVMSRREFERERMDAREADPREGFRCC</sequence>
<protein>
    <submittedName>
        <fullName evidence="2">YbdD/YjiX family protein</fullName>
    </submittedName>
</protein>
<reference evidence="3" key="1">
    <citation type="journal article" date="2019" name="Int. J. Syst. Evol. Microbiol.">
        <title>The Global Catalogue of Microorganisms (GCM) 10K type strain sequencing project: providing services to taxonomists for standard genome sequencing and annotation.</title>
        <authorList>
            <consortium name="The Broad Institute Genomics Platform"/>
            <consortium name="The Broad Institute Genome Sequencing Center for Infectious Disease"/>
            <person name="Wu L."/>
            <person name="Ma J."/>
        </authorList>
    </citation>
    <scope>NUCLEOTIDE SEQUENCE [LARGE SCALE GENOMIC DNA]</scope>
    <source>
        <strain evidence="3">SYNS20</strain>
    </source>
</reference>
<proteinExistence type="predicted"/>
<organism evidence="2 3">
    <name type="scientific">Streptomyces monticola</name>
    <dbReference type="NCBI Taxonomy" id="2666263"/>
    <lineage>
        <taxon>Bacteria</taxon>
        <taxon>Bacillati</taxon>
        <taxon>Actinomycetota</taxon>
        <taxon>Actinomycetes</taxon>
        <taxon>Kitasatosporales</taxon>
        <taxon>Streptomycetaceae</taxon>
        <taxon>Streptomyces</taxon>
    </lineage>
</organism>
<dbReference type="EMBL" id="JBHTCF010000004">
    <property type="protein sequence ID" value="MFC7304924.1"/>
    <property type="molecule type" value="Genomic_DNA"/>
</dbReference>
<comment type="caution">
    <text evidence="2">The sequence shown here is derived from an EMBL/GenBank/DDBJ whole genome shotgun (WGS) entry which is preliminary data.</text>
</comment>
<dbReference type="InterPro" id="IPR007423">
    <property type="entry name" value="Sel_put"/>
</dbReference>
<gene>
    <name evidence="2" type="ORF">ACFQVC_11920</name>
</gene>
<name>A0ABW2JFU5_9ACTN</name>
<evidence type="ECO:0000256" key="1">
    <source>
        <dbReference type="SAM" id="MobiDB-lite"/>
    </source>
</evidence>